<reference evidence="6 7" key="1">
    <citation type="journal article" date="2019" name="Int. J. Syst. Evol. Microbiol.">
        <title>The Global Catalogue of Microorganisms (GCM) 10K type strain sequencing project: providing services to taxonomists for standard genome sequencing and annotation.</title>
        <authorList>
            <consortium name="The Broad Institute Genomics Platform"/>
            <consortium name="The Broad Institute Genome Sequencing Center for Infectious Disease"/>
            <person name="Wu L."/>
            <person name="Ma J."/>
        </authorList>
    </citation>
    <scope>NUCLEOTIDE SEQUENCE [LARGE SCALE GENOMIC DNA]</scope>
    <source>
        <strain evidence="6 7">JCM 10367</strain>
    </source>
</reference>
<evidence type="ECO:0000259" key="5">
    <source>
        <dbReference type="PROSITE" id="PS50937"/>
    </source>
</evidence>
<protein>
    <recommendedName>
        <fullName evidence="5">HTH merR-type domain-containing protein</fullName>
    </recommendedName>
</protein>
<dbReference type="PANTHER" id="PTHR30204:SF94">
    <property type="entry name" value="HEAVY METAL-DEPENDENT TRANSCRIPTIONAL REGULATOR HI_0293-RELATED"/>
    <property type="match status" value="1"/>
</dbReference>
<dbReference type="CDD" id="cd04770">
    <property type="entry name" value="HTH_HMRTR"/>
    <property type="match status" value="1"/>
</dbReference>
<evidence type="ECO:0000256" key="1">
    <source>
        <dbReference type="ARBA" id="ARBA00023015"/>
    </source>
</evidence>
<keyword evidence="7" id="KW-1185">Reference proteome</keyword>
<dbReference type="PROSITE" id="PS00552">
    <property type="entry name" value="HTH_MERR_1"/>
    <property type="match status" value="1"/>
</dbReference>
<keyword evidence="1" id="KW-0805">Transcription regulation</keyword>
<feature type="coiled-coil region" evidence="4">
    <location>
        <begin position="82"/>
        <end position="109"/>
    </location>
</feature>
<dbReference type="Pfam" id="PF13411">
    <property type="entry name" value="MerR_1"/>
    <property type="match status" value="1"/>
</dbReference>
<dbReference type="Gene3D" id="1.10.1660.10">
    <property type="match status" value="1"/>
</dbReference>
<keyword evidence="2" id="KW-0238">DNA-binding</keyword>
<dbReference type="EMBL" id="BAAAGU010000015">
    <property type="protein sequence ID" value="GAA0642078.1"/>
    <property type="molecule type" value="Genomic_DNA"/>
</dbReference>
<dbReference type="PRINTS" id="PR00040">
    <property type="entry name" value="HTHMERR"/>
</dbReference>
<dbReference type="SUPFAM" id="SSF46955">
    <property type="entry name" value="Putative DNA-binding domain"/>
    <property type="match status" value="1"/>
</dbReference>
<dbReference type="PANTHER" id="PTHR30204">
    <property type="entry name" value="REDOX-CYCLING DRUG-SENSING TRANSCRIPTIONAL ACTIVATOR SOXR"/>
    <property type="match status" value="1"/>
</dbReference>
<sequence>MLTIGRVAQQTGLTPKALRLYEAHGLIAPPARTAAGYRTYRPEDLRVLRFIRRAQALGLTLKEIKTILDVQRDGGSPCALVAQLLDKHLAEAQRRIAELQELSGVLRTARTLADSSARAVSGTGEAIRPAIEAVSRDLGLPC</sequence>
<dbReference type="InterPro" id="IPR009061">
    <property type="entry name" value="DNA-bd_dom_put_sf"/>
</dbReference>
<comment type="caution">
    <text evidence="6">The sequence shown here is derived from an EMBL/GenBank/DDBJ whole genome shotgun (WGS) entry which is preliminary data.</text>
</comment>
<evidence type="ECO:0000256" key="4">
    <source>
        <dbReference type="SAM" id="Coils"/>
    </source>
</evidence>
<dbReference type="Proteomes" id="UP001500724">
    <property type="component" value="Unassembled WGS sequence"/>
</dbReference>
<name>A0ABN1HEL9_9ACTN</name>
<dbReference type="InterPro" id="IPR047057">
    <property type="entry name" value="MerR_fam"/>
</dbReference>
<dbReference type="PROSITE" id="PS50937">
    <property type="entry name" value="HTH_MERR_2"/>
    <property type="match status" value="1"/>
</dbReference>
<keyword evidence="4" id="KW-0175">Coiled coil</keyword>
<dbReference type="InterPro" id="IPR000551">
    <property type="entry name" value="MerR-type_HTH_dom"/>
</dbReference>
<evidence type="ECO:0000313" key="7">
    <source>
        <dbReference type="Proteomes" id="UP001500724"/>
    </source>
</evidence>
<proteinExistence type="predicted"/>
<evidence type="ECO:0000256" key="3">
    <source>
        <dbReference type="ARBA" id="ARBA00023163"/>
    </source>
</evidence>
<accession>A0ABN1HEL9</accession>
<gene>
    <name evidence="6" type="ORF">GCM10009535_19240</name>
</gene>
<keyword evidence="3" id="KW-0804">Transcription</keyword>
<dbReference type="SMART" id="SM00422">
    <property type="entry name" value="HTH_MERR"/>
    <property type="match status" value="1"/>
</dbReference>
<organism evidence="6 7">
    <name type="scientific">Streptomyces thermocarboxydovorans</name>
    <dbReference type="NCBI Taxonomy" id="59298"/>
    <lineage>
        <taxon>Bacteria</taxon>
        <taxon>Bacillati</taxon>
        <taxon>Actinomycetota</taxon>
        <taxon>Actinomycetes</taxon>
        <taxon>Kitasatosporales</taxon>
        <taxon>Streptomycetaceae</taxon>
        <taxon>Streptomyces</taxon>
    </lineage>
</organism>
<evidence type="ECO:0000256" key="2">
    <source>
        <dbReference type="ARBA" id="ARBA00023125"/>
    </source>
</evidence>
<feature type="domain" description="HTH merR-type" evidence="5">
    <location>
        <begin position="1"/>
        <end position="70"/>
    </location>
</feature>
<dbReference type="RefSeq" id="WP_343999360.1">
    <property type="nucleotide sequence ID" value="NZ_BAAAGU010000015.1"/>
</dbReference>
<evidence type="ECO:0000313" key="6">
    <source>
        <dbReference type="EMBL" id="GAA0642078.1"/>
    </source>
</evidence>